<sequence>MGSRRTECGRGGRSLQPQGKVNFHVARPLWPPVEYRPVPAATWRSRQLQLGFRQSRPSVGAPRSRRSLGALWTLILEETRVY</sequence>
<keyword evidence="2" id="KW-1185">Reference proteome</keyword>
<evidence type="ECO:0000313" key="1">
    <source>
        <dbReference type="EMBL" id="CAI9158030.1"/>
    </source>
</evidence>
<protein>
    <submittedName>
        <fullName evidence="1">Uncharacterized protein</fullName>
    </submittedName>
</protein>
<dbReference type="EMBL" id="OX459952">
    <property type="protein sequence ID" value="CAI9158030.1"/>
    <property type="molecule type" value="Genomic_DNA"/>
</dbReference>
<name>A0ABN8YAL1_RANTA</name>
<organism evidence="1 2">
    <name type="scientific">Rangifer tarandus platyrhynchus</name>
    <name type="common">Svalbard reindeer</name>
    <dbReference type="NCBI Taxonomy" id="3082113"/>
    <lineage>
        <taxon>Eukaryota</taxon>
        <taxon>Metazoa</taxon>
        <taxon>Chordata</taxon>
        <taxon>Craniata</taxon>
        <taxon>Vertebrata</taxon>
        <taxon>Euteleostomi</taxon>
        <taxon>Mammalia</taxon>
        <taxon>Eutheria</taxon>
        <taxon>Laurasiatheria</taxon>
        <taxon>Artiodactyla</taxon>
        <taxon>Ruminantia</taxon>
        <taxon>Pecora</taxon>
        <taxon>Cervidae</taxon>
        <taxon>Odocoileinae</taxon>
        <taxon>Rangifer</taxon>
    </lineage>
</organism>
<proteinExistence type="predicted"/>
<evidence type="ECO:0000313" key="2">
    <source>
        <dbReference type="Proteomes" id="UP001176941"/>
    </source>
</evidence>
<dbReference type="Proteomes" id="UP001176941">
    <property type="component" value="Chromosome 16"/>
</dbReference>
<reference evidence="1" key="1">
    <citation type="submission" date="2023-04" db="EMBL/GenBank/DDBJ databases">
        <authorList>
            <consortium name="ELIXIR-Norway"/>
        </authorList>
    </citation>
    <scope>NUCLEOTIDE SEQUENCE [LARGE SCALE GENOMIC DNA]</scope>
</reference>
<gene>
    <name evidence="1" type="ORF">MRATA1EN1_LOCUS6992</name>
</gene>
<accession>A0ABN8YAL1</accession>